<dbReference type="InterPro" id="IPR012926">
    <property type="entry name" value="TMEM120A/B"/>
</dbReference>
<dbReference type="GO" id="GO:0016020">
    <property type="term" value="C:membrane"/>
    <property type="evidence" value="ECO:0007669"/>
    <property type="project" value="UniProtKB-SubCell"/>
</dbReference>
<sequence>MRKKAENNASQPDLNAKNTVDLPDLHSPSSKMSEKQALRASSVLTNGEELLGKLRALELRTIQYNTLAQKVYSEEQECVKELATHRKIVDEYLKSTAKVMKNIMRRKQQKDFAPVNSNTSANFNAKDVDSGDEFGEESLDDGPILMAKIIYPHTPTNTKAATKTPVGLHIALDNVTELSDRLKRKVAKVEMLLPKQAKLALGERAPFTIRPSTHRINYKKDVEQFKLRYTLLLLNSHTSRAYPLCKRLKNNTLVVFTPLYFDPPHISSAYHAPPKSERIISALAHSLLDYLQYRYQRDRLYVLVSLNRAERMDLVAGDGAFGAPGRDGMADAPWGRILLPVLVIGQIWQMANAITCLILFQSEILEKGRDLGKEWHVSRLASLISF</sequence>
<comment type="similarity">
    <text evidence="2">Belongs to the TMEM120 family.</text>
</comment>
<keyword evidence="4" id="KW-1133">Transmembrane helix</keyword>
<comment type="caution">
    <text evidence="7">The sequence shown here is derived from an EMBL/GenBank/DDBJ whole genome shotgun (WGS) entry which is preliminary data.</text>
</comment>
<reference evidence="7" key="1">
    <citation type="submission" date="2020-05" db="EMBL/GenBank/DDBJ databases">
        <title>Phylogenomic resolution of chytrid fungi.</title>
        <authorList>
            <person name="Stajich J.E."/>
            <person name="Amses K."/>
            <person name="Simmons R."/>
            <person name="Seto K."/>
            <person name="Myers J."/>
            <person name="Bonds A."/>
            <person name="Quandt C.A."/>
            <person name="Barry K."/>
            <person name="Liu P."/>
            <person name="Grigoriev I."/>
            <person name="Longcore J.E."/>
            <person name="James T.Y."/>
        </authorList>
    </citation>
    <scope>NUCLEOTIDE SEQUENCE</scope>
    <source>
        <strain evidence="7">JEL0513</strain>
    </source>
</reference>
<protein>
    <submittedName>
        <fullName evidence="7">Uncharacterized protein</fullName>
    </submittedName>
</protein>
<dbReference type="Pfam" id="PF07851">
    <property type="entry name" value="TMEM120A-B"/>
    <property type="match status" value="1"/>
</dbReference>
<evidence type="ECO:0000256" key="3">
    <source>
        <dbReference type="ARBA" id="ARBA00022692"/>
    </source>
</evidence>
<dbReference type="PANTHER" id="PTHR21433">
    <property type="entry name" value="TRANSMEMBRANE PROTEIN INDUCED BY TUMOR NECROSIS FACTOR ALPHA"/>
    <property type="match status" value="1"/>
</dbReference>
<evidence type="ECO:0000313" key="7">
    <source>
        <dbReference type="EMBL" id="KAJ3121987.1"/>
    </source>
</evidence>
<keyword evidence="3" id="KW-0812">Transmembrane</keyword>
<feature type="compositionally biased region" description="Polar residues" evidence="6">
    <location>
        <begin position="7"/>
        <end position="18"/>
    </location>
</feature>
<feature type="region of interest" description="Disordered" evidence="6">
    <location>
        <begin position="1"/>
        <end position="41"/>
    </location>
</feature>
<evidence type="ECO:0000313" key="8">
    <source>
        <dbReference type="Proteomes" id="UP001211907"/>
    </source>
</evidence>
<comment type="subcellular location">
    <subcellularLocation>
        <location evidence="1">Membrane</location>
        <topology evidence="1">Multi-pass membrane protein</topology>
    </subcellularLocation>
</comment>
<evidence type="ECO:0000256" key="6">
    <source>
        <dbReference type="SAM" id="MobiDB-lite"/>
    </source>
</evidence>
<dbReference type="AlphaFoldDB" id="A0AAD5T046"/>
<keyword evidence="8" id="KW-1185">Reference proteome</keyword>
<keyword evidence="5" id="KW-0472">Membrane</keyword>
<accession>A0AAD5T046</accession>
<evidence type="ECO:0000256" key="5">
    <source>
        <dbReference type="ARBA" id="ARBA00023136"/>
    </source>
</evidence>
<dbReference type="PANTHER" id="PTHR21433:SF0">
    <property type="entry name" value="TRANSMEMBRANE PROTEIN 120 HOMOLOG"/>
    <property type="match status" value="1"/>
</dbReference>
<organism evidence="7 8">
    <name type="scientific">Physocladia obscura</name>
    <dbReference type="NCBI Taxonomy" id="109957"/>
    <lineage>
        <taxon>Eukaryota</taxon>
        <taxon>Fungi</taxon>
        <taxon>Fungi incertae sedis</taxon>
        <taxon>Chytridiomycota</taxon>
        <taxon>Chytridiomycota incertae sedis</taxon>
        <taxon>Chytridiomycetes</taxon>
        <taxon>Chytridiales</taxon>
        <taxon>Chytriomycetaceae</taxon>
        <taxon>Physocladia</taxon>
    </lineage>
</organism>
<name>A0AAD5T046_9FUNG</name>
<evidence type="ECO:0000256" key="2">
    <source>
        <dbReference type="ARBA" id="ARBA00009700"/>
    </source>
</evidence>
<evidence type="ECO:0000256" key="1">
    <source>
        <dbReference type="ARBA" id="ARBA00004141"/>
    </source>
</evidence>
<dbReference type="Proteomes" id="UP001211907">
    <property type="component" value="Unassembled WGS sequence"/>
</dbReference>
<evidence type="ECO:0000256" key="4">
    <source>
        <dbReference type="ARBA" id="ARBA00022989"/>
    </source>
</evidence>
<dbReference type="EMBL" id="JADGJH010000842">
    <property type="protein sequence ID" value="KAJ3121987.1"/>
    <property type="molecule type" value="Genomic_DNA"/>
</dbReference>
<gene>
    <name evidence="7" type="ORF">HK100_012167</name>
</gene>
<proteinExistence type="inferred from homology"/>